<dbReference type="GO" id="GO:0046872">
    <property type="term" value="F:metal ion binding"/>
    <property type="evidence" value="ECO:0007669"/>
    <property type="project" value="UniProtKB-KW"/>
</dbReference>
<dbReference type="PANTHER" id="PTHR43758">
    <property type="entry name" value="7,8-DIHYDRO-8-OXOGUANINE TRIPHOSPHATASE"/>
    <property type="match status" value="1"/>
</dbReference>
<evidence type="ECO:0000259" key="6">
    <source>
        <dbReference type="PROSITE" id="PS51462"/>
    </source>
</evidence>
<dbReference type="PROSITE" id="PS00893">
    <property type="entry name" value="NUDIX_BOX"/>
    <property type="match status" value="1"/>
</dbReference>
<dbReference type="PROSITE" id="PS51462">
    <property type="entry name" value="NUDIX"/>
    <property type="match status" value="1"/>
</dbReference>
<evidence type="ECO:0000256" key="2">
    <source>
        <dbReference type="ARBA" id="ARBA00005582"/>
    </source>
</evidence>
<evidence type="ECO:0000313" key="8">
    <source>
        <dbReference type="Proteomes" id="UP000695562"/>
    </source>
</evidence>
<comment type="cofactor">
    <cofactor evidence="1">
        <name>Mg(2+)</name>
        <dbReference type="ChEBI" id="CHEBI:18420"/>
    </cofactor>
</comment>
<comment type="similarity">
    <text evidence="2">Belongs to the Nudix hydrolase family.</text>
</comment>
<dbReference type="CDD" id="cd03427">
    <property type="entry name" value="NUDIX_MTH1_Nudt1"/>
    <property type="match status" value="1"/>
</dbReference>
<gene>
    <name evidence="7" type="ORF">CYY_005325</name>
</gene>
<organism evidence="7 8">
    <name type="scientific">Polysphondylium violaceum</name>
    <dbReference type="NCBI Taxonomy" id="133409"/>
    <lineage>
        <taxon>Eukaryota</taxon>
        <taxon>Amoebozoa</taxon>
        <taxon>Evosea</taxon>
        <taxon>Eumycetozoa</taxon>
        <taxon>Dictyostelia</taxon>
        <taxon>Dictyosteliales</taxon>
        <taxon>Dictyosteliaceae</taxon>
        <taxon>Polysphondylium</taxon>
    </lineage>
</organism>
<keyword evidence="8" id="KW-1185">Reference proteome</keyword>
<evidence type="ECO:0000256" key="1">
    <source>
        <dbReference type="ARBA" id="ARBA00001946"/>
    </source>
</evidence>
<proteinExistence type="inferred from homology"/>
<feature type="domain" description="Nudix hydrolase" evidence="6">
    <location>
        <begin position="1"/>
        <end position="133"/>
    </location>
</feature>
<keyword evidence="5" id="KW-0460">Magnesium</keyword>
<dbReference type="GO" id="GO:0005737">
    <property type="term" value="C:cytoplasm"/>
    <property type="evidence" value="ECO:0007669"/>
    <property type="project" value="TreeGrafter"/>
</dbReference>
<dbReference type="Gene3D" id="3.90.79.10">
    <property type="entry name" value="Nucleoside Triphosphate Pyrophosphohydrolase"/>
    <property type="match status" value="1"/>
</dbReference>
<dbReference type="InterPro" id="IPR020084">
    <property type="entry name" value="NUDIX_hydrolase_CS"/>
</dbReference>
<keyword evidence="4" id="KW-0378">Hydrolase</keyword>
<dbReference type="InterPro" id="IPR015797">
    <property type="entry name" value="NUDIX_hydrolase-like_dom_sf"/>
</dbReference>
<dbReference type="Pfam" id="PF00293">
    <property type="entry name" value="NUDIX"/>
    <property type="match status" value="1"/>
</dbReference>
<reference evidence="7" key="1">
    <citation type="submission" date="2020-01" db="EMBL/GenBank/DDBJ databases">
        <title>Development of genomics and gene disruption for Polysphondylium violaceum indicates a role for the polyketide synthase stlB in stalk morphogenesis.</title>
        <authorList>
            <person name="Narita B."/>
            <person name="Kawabe Y."/>
            <person name="Kin K."/>
            <person name="Saito T."/>
            <person name="Gibbs R."/>
            <person name="Kuspa A."/>
            <person name="Muzny D."/>
            <person name="Queller D."/>
            <person name="Richards S."/>
            <person name="Strassman J."/>
            <person name="Sucgang R."/>
            <person name="Worley K."/>
            <person name="Schaap P."/>
        </authorList>
    </citation>
    <scope>NUCLEOTIDE SEQUENCE</scope>
    <source>
        <strain evidence="7">QSvi11</strain>
    </source>
</reference>
<evidence type="ECO:0000256" key="3">
    <source>
        <dbReference type="ARBA" id="ARBA00022723"/>
    </source>
</evidence>
<dbReference type="OrthoDB" id="30619at2759"/>
<comment type="caution">
    <text evidence="7">The sequence shown here is derived from an EMBL/GenBank/DDBJ whole genome shotgun (WGS) entry which is preliminary data.</text>
</comment>
<keyword evidence="3" id="KW-0479">Metal-binding</keyword>
<accession>A0A8J4PUE5</accession>
<dbReference type="EMBL" id="AJWJ01000209">
    <property type="protein sequence ID" value="KAF2073355.1"/>
    <property type="molecule type" value="Genomic_DNA"/>
</dbReference>
<dbReference type="AlphaFoldDB" id="A0A8J4PUE5"/>
<evidence type="ECO:0000256" key="5">
    <source>
        <dbReference type="ARBA" id="ARBA00022842"/>
    </source>
</evidence>
<name>A0A8J4PUE5_9MYCE</name>
<dbReference type="InterPro" id="IPR000086">
    <property type="entry name" value="NUDIX_hydrolase_dom"/>
</dbReference>
<evidence type="ECO:0000256" key="4">
    <source>
        <dbReference type="ARBA" id="ARBA00022801"/>
    </source>
</evidence>
<sequence length="160" mass="18800">MKLTTLCLFFRNGSKSNSLDLLLGLKKRGFGVGKYNGCGGKVEPNETIEQGAIREAIEEFGLEPTKYYSIGKLEFNYVHIDSLECHIYVVNEWKGIETESDEMKPQWFSLDSLPYESMWEDFPIWFNYLKDQDFKSNMDFKFYFDKNFKLLDHKNDSKPL</sequence>
<evidence type="ECO:0000313" key="7">
    <source>
        <dbReference type="EMBL" id="KAF2073355.1"/>
    </source>
</evidence>
<dbReference type="PANTHER" id="PTHR43758:SF2">
    <property type="entry name" value="OXIDIZED PURINE NUCLEOSIDE TRIPHOSPHATE HYDROLASE"/>
    <property type="match status" value="1"/>
</dbReference>
<protein>
    <recommendedName>
        <fullName evidence="6">Nudix hydrolase domain-containing protein</fullName>
    </recommendedName>
</protein>
<dbReference type="Proteomes" id="UP000695562">
    <property type="component" value="Unassembled WGS sequence"/>
</dbReference>
<dbReference type="GO" id="GO:0042262">
    <property type="term" value="P:DNA protection"/>
    <property type="evidence" value="ECO:0007669"/>
    <property type="project" value="TreeGrafter"/>
</dbReference>
<dbReference type="GO" id="GO:0008413">
    <property type="term" value="F:8-oxo-7,8-dihydroguanosine triphosphate pyrophosphatase activity"/>
    <property type="evidence" value="ECO:0007669"/>
    <property type="project" value="TreeGrafter"/>
</dbReference>
<dbReference type="SUPFAM" id="SSF55811">
    <property type="entry name" value="Nudix"/>
    <property type="match status" value="1"/>
</dbReference>